<dbReference type="SMART" id="SM00257">
    <property type="entry name" value="LysM"/>
    <property type="match status" value="1"/>
</dbReference>
<feature type="compositionally biased region" description="Basic and acidic residues" evidence="1">
    <location>
        <begin position="171"/>
        <end position="184"/>
    </location>
</feature>
<dbReference type="PANTHER" id="PTHR20932:SF8">
    <property type="entry name" value="LD22649P"/>
    <property type="match status" value="1"/>
</dbReference>
<feature type="domain" description="LysM" evidence="2">
    <location>
        <begin position="74"/>
        <end position="118"/>
    </location>
</feature>
<feature type="compositionally biased region" description="Low complexity" evidence="1">
    <location>
        <begin position="142"/>
        <end position="155"/>
    </location>
</feature>
<keyword evidence="4" id="KW-1185">Reference proteome</keyword>
<accession>A0ABR4N5H3</accession>
<protein>
    <recommendedName>
        <fullName evidence="2">LysM domain-containing protein</fullName>
    </recommendedName>
</protein>
<feature type="region of interest" description="Disordered" evidence="1">
    <location>
        <begin position="1"/>
        <end position="41"/>
    </location>
</feature>
<evidence type="ECO:0000313" key="3">
    <source>
        <dbReference type="EMBL" id="KAL2914760.1"/>
    </source>
</evidence>
<gene>
    <name evidence="3" type="ORF">HK105_205691</name>
</gene>
<dbReference type="InterPro" id="IPR036779">
    <property type="entry name" value="LysM_dom_sf"/>
</dbReference>
<feature type="region of interest" description="Disordered" evidence="1">
    <location>
        <begin position="119"/>
        <end position="199"/>
    </location>
</feature>
<dbReference type="Proteomes" id="UP001527925">
    <property type="component" value="Unassembled WGS sequence"/>
</dbReference>
<organism evidence="3 4">
    <name type="scientific">Polyrhizophydium stewartii</name>
    <dbReference type="NCBI Taxonomy" id="2732419"/>
    <lineage>
        <taxon>Eukaryota</taxon>
        <taxon>Fungi</taxon>
        <taxon>Fungi incertae sedis</taxon>
        <taxon>Chytridiomycota</taxon>
        <taxon>Chytridiomycota incertae sedis</taxon>
        <taxon>Chytridiomycetes</taxon>
        <taxon>Rhizophydiales</taxon>
        <taxon>Rhizophydiales incertae sedis</taxon>
        <taxon>Polyrhizophydium</taxon>
    </lineage>
</organism>
<dbReference type="PANTHER" id="PTHR20932">
    <property type="entry name" value="LYSM AND PUTATIVE PEPTIDOGLYCAN-BINDING DOMAIN-CONTAINING PROTEIN"/>
    <property type="match status" value="1"/>
</dbReference>
<dbReference type="Gene3D" id="3.10.350.10">
    <property type="entry name" value="LysM domain"/>
    <property type="match status" value="1"/>
</dbReference>
<dbReference type="CDD" id="cd00118">
    <property type="entry name" value="LysM"/>
    <property type="match status" value="1"/>
</dbReference>
<feature type="compositionally biased region" description="Low complexity" evidence="1">
    <location>
        <begin position="22"/>
        <end position="32"/>
    </location>
</feature>
<comment type="caution">
    <text evidence="3">The sequence shown here is derived from an EMBL/GenBank/DDBJ whole genome shotgun (WGS) entry which is preliminary data.</text>
</comment>
<dbReference type="InterPro" id="IPR045030">
    <property type="entry name" value="LYSM1-4"/>
</dbReference>
<sequence length="417" mass="43339">MAIPTQPAAEHPLLVPSTPSRTAQSATDTAPAAPAPRTPSATTLAAKPGPVLGEHGALGVPAAIAAGHASSIVVHHIAPTDTLEGICVMYGVRAADVKRHNRLWTSDSLFLHRTIEIPLPPDSLAHPRRQSLSSKPSGVGDGSTSATSSSSCSSIGSGGADPLSGLPGEGTDVRGRRESAESRRSAATSMSTATASPSAAWTPAIQAIDADVDHILSALEESFAHSTPPPITNDNGSLFPPPAPQASHSIARIIHSEVAQAPVHPPGTLVTPGAQHQHQQHSYGSGARDPLLHDPLWTASLSTARVKILPMSSQAAAAHTAATAPLRVLFEWTPLFADVLPPDIQQSVEDDLRGRLIKRLSEGSVGRELVVERVHSGSHHVWHGRGAVDGGSGLLGSRSSARGQEWEQGEWVGLKDM</sequence>
<evidence type="ECO:0000313" key="4">
    <source>
        <dbReference type="Proteomes" id="UP001527925"/>
    </source>
</evidence>
<evidence type="ECO:0000259" key="2">
    <source>
        <dbReference type="SMART" id="SM00257"/>
    </source>
</evidence>
<dbReference type="EMBL" id="JADGIZ020000030">
    <property type="protein sequence ID" value="KAL2914760.1"/>
    <property type="molecule type" value="Genomic_DNA"/>
</dbReference>
<name>A0ABR4N5H3_9FUNG</name>
<reference evidence="3 4" key="1">
    <citation type="submission" date="2023-09" db="EMBL/GenBank/DDBJ databases">
        <title>Pangenome analysis of Batrachochytrium dendrobatidis and related Chytrids.</title>
        <authorList>
            <person name="Yacoub M.N."/>
            <person name="Stajich J.E."/>
            <person name="James T.Y."/>
        </authorList>
    </citation>
    <scope>NUCLEOTIDE SEQUENCE [LARGE SCALE GENOMIC DNA]</scope>
    <source>
        <strain evidence="3 4">JEL0888</strain>
    </source>
</reference>
<feature type="compositionally biased region" description="Low complexity" evidence="1">
    <location>
        <begin position="185"/>
        <end position="199"/>
    </location>
</feature>
<dbReference type="InterPro" id="IPR018392">
    <property type="entry name" value="LysM"/>
</dbReference>
<evidence type="ECO:0000256" key="1">
    <source>
        <dbReference type="SAM" id="MobiDB-lite"/>
    </source>
</evidence>
<proteinExistence type="predicted"/>